<dbReference type="NCBIfam" id="NF045758">
    <property type="entry name" value="YlxM"/>
    <property type="match status" value="1"/>
</dbReference>
<dbReference type="Gene3D" id="1.10.10.10">
    <property type="entry name" value="Winged helix-like DNA-binding domain superfamily/Winged helix DNA-binding domain"/>
    <property type="match status" value="1"/>
</dbReference>
<protein>
    <recommendedName>
        <fullName evidence="3">UPF0122 protein IAA28_05640</fullName>
    </recommendedName>
</protein>
<evidence type="ECO:0000256" key="2">
    <source>
        <dbReference type="ARBA" id="ARBA00024764"/>
    </source>
</evidence>
<dbReference type="Pfam" id="PF04297">
    <property type="entry name" value="UPF0122"/>
    <property type="match status" value="1"/>
</dbReference>
<comment type="caution">
    <text evidence="4">The sequence shown here is derived from an EMBL/GenBank/DDBJ whole genome shotgun (WGS) entry which is preliminary data.</text>
</comment>
<organism evidence="4 5">
    <name type="scientific">Candidatus Lachnoclostridium stercoripullorum</name>
    <dbReference type="NCBI Taxonomy" id="2838635"/>
    <lineage>
        <taxon>Bacteria</taxon>
        <taxon>Bacillati</taxon>
        <taxon>Bacillota</taxon>
        <taxon>Clostridia</taxon>
        <taxon>Lachnospirales</taxon>
        <taxon>Lachnospiraceae</taxon>
    </lineage>
</organism>
<gene>
    <name evidence="4" type="ORF">IAA28_05640</name>
</gene>
<accession>A0A9D2AW02</accession>
<proteinExistence type="inferred from homology"/>
<dbReference type="InterPro" id="IPR054831">
    <property type="entry name" value="UPF0122_fam_protein"/>
</dbReference>
<reference evidence="4" key="2">
    <citation type="submission" date="2021-04" db="EMBL/GenBank/DDBJ databases">
        <authorList>
            <person name="Gilroy R."/>
        </authorList>
    </citation>
    <scope>NUCLEOTIDE SEQUENCE</scope>
    <source>
        <strain evidence="4">ChiGjej4B4-12881</strain>
    </source>
</reference>
<dbReference type="GO" id="GO:0003677">
    <property type="term" value="F:DNA binding"/>
    <property type="evidence" value="ECO:0007669"/>
    <property type="project" value="UniProtKB-KW"/>
</dbReference>
<dbReference type="EMBL" id="DXEU01000100">
    <property type="protein sequence ID" value="HIX52267.1"/>
    <property type="molecule type" value="Genomic_DNA"/>
</dbReference>
<evidence type="ECO:0000256" key="3">
    <source>
        <dbReference type="HAMAP-Rule" id="MF_00245"/>
    </source>
</evidence>
<comment type="similarity">
    <text evidence="1 3">Belongs to the UPF0122 family.</text>
</comment>
<dbReference type="InterPro" id="IPR013324">
    <property type="entry name" value="RNA_pol_sigma_r3/r4-like"/>
</dbReference>
<dbReference type="AlphaFoldDB" id="A0A9D2AW02"/>
<dbReference type="InterPro" id="IPR007394">
    <property type="entry name" value="UPF0122"/>
</dbReference>
<dbReference type="HAMAP" id="MF_00245">
    <property type="entry name" value="UPF0122"/>
    <property type="match status" value="1"/>
</dbReference>
<dbReference type="InterPro" id="IPR036388">
    <property type="entry name" value="WH-like_DNA-bd_sf"/>
</dbReference>
<dbReference type="PANTHER" id="PTHR40083">
    <property type="entry name" value="UPF0122 PROTEIN CBO2450/CLC_2298"/>
    <property type="match status" value="1"/>
</dbReference>
<keyword evidence="4" id="KW-0238">DNA-binding</keyword>
<dbReference type="PANTHER" id="PTHR40083:SF1">
    <property type="entry name" value="UPF0122 PROTEIN YLXM"/>
    <property type="match status" value="1"/>
</dbReference>
<dbReference type="SUPFAM" id="SSF88659">
    <property type="entry name" value="Sigma3 and sigma4 domains of RNA polymerase sigma factors"/>
    <property type="match status" value="1"/>
</dbReference>
<reference evidence="4" key="1">
    <citation type="journal article" date="2021" name="PeerJ">
        <title>Extensive microbial diversity within the chicken gut microbiome revealed by metagenomics and culture.</title>
        <authorList>
            <person name="Gilroy R."/>
            <person name="Ravi A."/>
            <person name="Getino M."/>
            <person name="Pursley I."/>
            <person name="Horton D.L."/>
            <person name="Alikhan N.F."/>
            <person name="Baker D."/>
            <person name="Gharbi K."/>
            <person name="Hall N."/>
            <person name="Watson M."/>
            <person name="Adriaenssens E.M."/>
            <person name="Foster-Nyarko E."/>
            <person name="Jarju S."/>
            <person name="Secka A."/>
            <person name="Antonio M."/>
            <person name="Oren A."/>
            <person name="Chaudhuri R.R."/>
            <person name="La Ragione R."/>
            <person name="Hildebrand F."/>
            <person name="Pallen M.J."/>
        </authorList>
    </citation>
    <scope>NUCLEOTIDE SEQUENCE</scope>
    <source>
        <strain evidence="4">ChiGjej4B4-12881</strain>
    </source>
</reference>
<comment type="function">
    <text evidence="2 3">Might take part in the signal recognition particle (SRP) pathway. This is inferred from the conservation of its genetic proximity to ftsY/ffh. May be a regulatory protein.</text>
</comment>
<evidence type="ECO:0000313" key="5">
    <source>
        <dbReference type="Proteomes" id="UP000886780"/>
    </source>
</evidence>
<name>A0A9D2AW02_9FIRM</name>
<sequence>MEKIVQQTLLYDFYGELLTEHQRRIYEDAVFNDLSLSEIAREAGISRQGVHDLIRRCDRTLEGYEEKLGLIAKFQKTKEKVEEIHRLTREFSETGNGDLIRRIGEISTEILELG</sequence>
<dbReference type="Proteomes" id="UP000886780">
    <property type="component" value="Unassembled WGS sequence"/>
</dbReference>
<evidence type="ECO:0000256" key="1">
    <source>
        <dbReference type="ARBA" id="ARBA00008720"/>
    </source>
</evidence>
<evidence type="ECO:0000313" key="4">
    <source>
        <dbReference type="EMBL" id="HIX52267.1"/>
    </source>
</evidence>